<keyword evidence="3" id="KW-1185">Reference proteome</keyword>
<feature type="compositionally biased region" description="Basic and acidic residues" evidence="1">
    <location>
        <begin position="117"/>
        <end position="138"/>
    </location>
</feature>
<name>A0A9W4XW11_9PLEO</name>
<reference evidence="2" key="1">
    <citation type="submission" date="2023-01" db="EMBL/GenBank/DDBJ databases">
        <authorList>
            <person name="Van Ghelder C."/>
            <person name="Rancurel C."/>
        </authorList>
    </citation>
    <scope>NUCLEOTIDE SEQUENCE</scope>
    <source>
        <strain evidence="2">CNCM I-4278</strain>
    </source>
</reference>
<organism evidence="2 3">
    <name type="scientific">Periconia digitata</name>
    <dbReference type="NCBI Taxonomy" id="1303443"/>
    <lineage>
        <taxon>Eukaryota</taxon>
        <taxon>Fungi</taxon>
        <taxon>Dikarya</taxon>
        <taxon>Ascomycota</taxon>
        <taxon>Pezizomycotina</taxon>
        <taxon>Dothideomycetes</taxon>
        <taxon>Pleosporomycetidae</taxon>
        <taxon>Pleosporales</taxon>
        <taxon>Massarineae</taxon>
        <taxon>Periconiaceae</taxon>
        <taxon>Periconia</taxon>
    </lineage>
</organism>
<gene>
    <name evidence="2" type="ORF">PDIGIT_LOCUS8382</name>
</gene>
<feature type="compositionally biased region" description="Basic and acidic residues" evidence="1">
    <location>
        <begin position="90"/>
        <end position="99"/>
    </location>
</feature>
<proteinExistence type="predicted"/>
<dbReference type="OrthoDB" id="5371646at2759"/>
<evidence type="ECO:0000313" key="3">
    <source>
        <dbReference type="Proteomes" id="UP001152607"/>
    </source>
</evidence>
<evidence type="ECO:0000313" key="2">
    <source>
        <dbReference type="EMBL" id="CAI6335302.1"/>
    </source>
</evidence>
<dbReference type="EMBL" id="CAOQHR010000005">
    <property type="protein sequence ID" value="CAI6335302.1"/>
    <property type="molecule type" value="Genomic_DNA"/>
</dbReference>
<comment type="caution">
    <text evidence="2">The sequence shown here is derived from an EMBL/GenBank/DDBJ whole genome shotgun (WGS) entry which is preliminary data.</text>
</comment>
<evidence type="ECO:0000256" key="1">
    <source>
        <dbReference type="SAM" id="MobiDB-lite"/>
    </source>
</evidence>
<sequence>MSDVDKSNAGAKPGGGWTDKERLVYLYALVEQTGIKPDYKNTPRPNNRTELACERMIGRLKNTLKDELDALKAGTYGGDEVVTPRKRKTPAKDKSKDDQVNGDADGSPKKRGRKKKVDIEAAKKDAADADAKMMSEDI</sequence>
<accession>A0A9W4XW11</accession>
<dbReference type="AlphaFoldDB" id="A0A9W4XW11"/>
<protein>
    <submittedName>
        <fullName evidence="2">Uncharacterized protein</fullName>
    </submittedName>
</protein>
<feature type="region of interest" description="Disordered" evidence="1">
    <location>
        <begin position="72"/>
        <end position="138"/>
    </location>
</feature>
<dbReference type="Proteomes" id="UP001152607">
    <property type="component" value="Unassembled WGS sequence"/>
</dbReference>